<keyword evidence="1" id="KW-0479">Metal-binding</keyword>
<keyword evidence="8" id="KW-1185">Reference proteome</keyword>
<evidence type="ECO:0000256" key="3">
    <source>
        <dbReference type="ARBA" id="ARBA00022833"/>
    </source>
</evidence>
<comment type="caution">
    <text evidence="7">The sequence shown here is derived from an EMBL/GenBank/DDBJ whole genome shotgun (WGS) entry which is preliminary data.</text>
</comment>
<evidence type="ECO:0000256" key="5">
    <source>
        <dbReference type="ARBA" id="ARBA00023180"/>
    </source>
</evidence>
<organism evidence="7 8">
    <name type="scientific">Homarus americanus</name>
    <name type="common">American lobster</name>
    <dbReference type="NCBI Taxonomy" id="6706"/>
    <lineage>
        <taxon>Eukaryota</taxon>
        <taxon>Metazoa</taxon>
        <taxon>Ecdysozoa</taxon>
        <taxon>Arthropoda</taxon>
        <taxon>Crustacea</taxon>
        <taxon>Multicrustacea</taxon>
        <taxon>Malacostraca</taxon>
        <taxon>Eumalacostraca</taxon>
        <taxon>Eucarida</taxon>
        <taxon>Decapoda</taxon>
        <taxon>Pleocyemata</taxon>
        <taxon>Astacidea</taxon>
        <taxon>Nephropoidea</taxon>
        <taxon>Nephropidae</taxon>
        <taxon>Homarus</taxon>
    </lineage>
</organism>
<dbReference type="AlphaFoldDB" id="A0A8J5MQ27"/>
<dbReference type="Pfam" id="PF17771">
    <property type="entry name" value="ADAMTS_CR_2"/>
    <property type="match status" value="1"/>
</dbReference>
<reference evidence="7" key="1">
    <citation type="journal article" date="2021" name="Sci. Adv.">
        <title>The American lobster genome reveals insights on longevity, neural, and immune adaptations.</title>
        <authorList>
            <person name="Polinski J.M."/>
            <person name="Zimin A.V."/>
            <person name="Clark K.F."/>
            <person name="Kohn A.B."/>
            <person name="Sadowski N."/>
            <person name="Timp W."/>
            <person name="Ptitsyn A."/>
            <person name="Khanna P."/>
            <person name="Romanova D.Y."/>
            <person name="Williams P."/>
            <person name="Greenwood S.J."/>
            <person name="Moroz L.L."/>
            <person name="Walt D.R."/>
            <person name="Bodnar A.G."/>
        </authorList>
    </citation>
    <scope>NUCLEOTIDE SEQUENCE</scope>
    <source>
        <strain evidence="7">GMGI-L3</strain>
    </source>
</reference>
<keyword evidence="2" id="KW-0378">Hydrolase</keyword>
<dbReference type="InterPro" id="IPR041645">
    <property type="entry name" value="ADAMTS_CR_2"/>
</dbReference>
<accession>A0A8J5MQ27</accession>
<name>A0A8J5MQ27_HOMAM</name>
<dbReference type="Gene3D" id="3.40.1620.60">
    <property type="match status" value="1"/>
</dbReference>
<dbReference type="Proteomes" id="UP000747542">
    <property type="component" value="Unassembled WGS sequence"/>
</dbReference>
<evidence type="ECO:0000259" key="6">
    <source>
        <dbReference type="Pfam" id="PF17771"/>
    </source>
</evidence>
<evidence type="ECO:0000256" key="2">
    <source>
        <dbReference type="ARBA" id="ARBA00022801"/>
    </source>
</evidence>
<sequence>MEVVQVVGRGTVPIELDHNRGGPPGHRYTADAQCILAFGTNYRAMESTRNICEYLMCTNGLKSQGAHPALAGTSCGNNLVCVAGTCQKNVFHILQEITSVVLPTLPTTLPPIWPPTRPLEGGSVFPPAYIPSE</sequence>
<evidence type="ECO:0000313" key="8">
    <source>
        <dbReference type="Proteomes" id="UP000747542"/>
    </source>
</evidence>
<dbReference type="EMBL" id="JAHLQT010033454">
    <property type="protein sequence ID" value="KAG7159322.1"/>
    <property type="molecule type" value="Genomic_DNA"/>
</dbReference>
<dbReference type="GO" id="GO:0016787">
    <property type="term" value="F:hydrolase activity"/>
    <property type="evidence" value="ECO:0007669"/>
    <property type="project" value="UniProtKB-KW"/>
</dbReference>
<keyword evidence="5" id="KW-0325">Glycoprotein</keyword>
<proteinExistence type="predicted"/>
<evidence type="ECO:0000256" key="1">
    <source>
        <dbReference type="ARBA" id="ARBA00022723"/>
    </source>
</evidence>
<dbReference type="GO" id="GO:0046872">
    <property type="term" value="F:metal ion binding"/>
    <property type="evidence" value="ECO:0007669"/>
    <property type="project" value="UniProtKB-KW"/>
</dbReference>
<protein>
    <submittedName>
        <fullName evidence="7">A disintegrin and metalloproteinase with thrombospondin motifs adt-1-like 4</fullName>
    </submittedName>
</protein>
<evidence type="ECO:0000256" key="4">
    <source>
        <dbReference type="ARBA" id="ARBA00023157"/>
    </source>
</evidence>
<keyword evidence="4" id="KW-1015">Disulfide bond</keyword>
<evidence type="ECO:0000313" key="7">
    <source>
        <dbReference type="EMBL" id="KAG7159322.1"/>
    </source>
</evidence>
<gene>
    <name evidence="7" type="primary">adt-1-L4</name>
    <name evidence="7" type="ORF">Hamer_G022873</name>
</gene>
<feature type="non-terminal residue" evidence="7">
    <location>
        <position position="1"/>
    </location>
</feature>
<feature type="domain" description="ADAMTS cysteine-rich" evidence="6">
    <location>
        <begin position="24"/>
        <end position="86"/>
    </location>
</feature>
<keyword evidence="3" id="KW-0862">Zinc</keyword>